<reference evidence="1 2" key="1">
    <citation type="journal article" date="2020" name="ISME J.">
        <title>Comparative genomics reveals insights into cyanobacterial evolution and habitat adaptation.</title>
        <authorList>
            <person name="Chen M.Y."/>
            <person name="Teng W.K."/>
            <person name="Zhao L."/>
            <person name="Hu C.X."/>
            <person name="Zhou Y.K."/>
            <person name="Han B.P."/>
            <person name="Song L.R."/>
            <person name="Shu W.S."/>
        </authorList>
    </citation>
    <scope>NUCLEOTIDE SEQUENCE [LARGE SCALE GENOMIC DNA]</scope>
    <source>
        <strain evidence="1 2">FACHB-130</strain>
    </source>
</reference>
<dbReference type="InterPro" id="IPR011335">
    <property type="entry name" value="Restrct_endonuc-II-like"/>
</dbReference>
<gene>
    <name evidence="1" type="ORF">H6G74_07635</name>
</gene>
<accession>A0ABR8FTE6</accession>
<dbReference type="InterPro" id="IPR011856">
    <property type="entry name" value="tRNA_endonuc-like_dom_sf"/>
</dbReference>
<dbReference type="Pfam" id="PF08814">
    <property type="entry name" value="XisH"/>
    <property type="match status" value="1"/>
</dbReference>
<dbReference type="SUPFAM" id="SSF52980">
    <property type="entry name" value="Restriction endonuclease-like"/>
    <property type="match status" value="1"/>
</dbReference>
<dbReference type="CDD" id="cd22366">
    <property type="entry name" value="XisH-like"/>
    <property type="match status" value="1"/>
</dbReference>
<dbReference type="Proteomes" id="UP000603457">
    <property type="component" value="Unassembled WGS sequence"/>
</dbReference>
<dbReference type="Gene3D" id="3.40.1350.10">
    <property type="match status" value="1"/>
</dbReference>
<comment type="caution">
    <text evidence="1">The sequence shown here is derived from an EMBL/GenBank/DDBJ whole genome shotgun (WGS) entry which is preliminary data.</text>
</comment>
<keyword evidence="2" id="KW-1185">Reference proteome</keyword>
<evidence type="ECO:0000313" key="2">
    <source>
        <dbReference type="Proteomes" id="UP000603457"/>
    </source>
</evidence>
<evidence type="ECO:0000313" key="1">
    <source>
        <dbReference type="EMBL" id="MBD2594200.1"/>
    </source>
</evidence>
<organism evidence="1 2">
    <name type="scientific">Nostoc spongiaeforme FACHB-130</name>
    <dbReference type="NCBI Taxonomy" id="1357510"/>
    <lineage>
        <taxon>Bacteria</taxon>
        <taxon>Bacillati</taxon>
        <taxon>Cyanobacteriota</taxon>
        <taxon>Cyanophyceae</taxon>
        <taxon>Nostocales</taxon>
        <taxon>Nostocaceae</taxon>
        <taxon>Nostoc</taxon>
    </lineage>
</organism>
<sequence>MSARDAFHEVVKTALEKDGWLITHDPYPLQAGTFDLAIDLGAEKVIAAEREGWKIAVEIKSFLGPSKISEFYGALGQFIAYRSALNSQDPQRVLYLAVSSDIYERFFATSFIQGLVVQNQLLLLIYDIDREVIERWLPSMNTDNL</sequence>
<name>A0ABR8FTE6_9NOSO</name>
<protein>
    <submittedName>
        <fullName evidence="1">XisH family protein</fullName>
    </submittedName>
</protein>
<dbReference type="EMBL" id="JACJTB010000006">
    <property type="protein sequence ID" value="MBD2594200.1"/>
    <property type="molecule type" value="Genomic_DNA"/>
</dbReference>
<dbReference type="InterPro" id="IPR014919">
    <property type="entry name" value="XisH"/>
</dbReference>
<dbReference type="RefSeq" id="WP_190967100.1">
    <property type="nucleotide sequence ID" value="NZ_JACJTB010000006.1"/>
</dbReference>
<proteinExistence type="predicted"/>